<dbReference type="InterPro" id="IPR000312">
    <property type="entry name" value="Glycosyl_Trfase_fam3"/>
</dbReference>
<sequence length="322" mass="33739">MTEPYACAPLIREIGRGKDGSRALARDQAGELMGAILDGRVSELELGAVLLALRMKGESVSEVAGFLDAAQARMTRVEAPPGRPVVVLPTYNGSRHAPNLVPLLAWTVAQAGLPVLLHGQASDPARPGAGSNAARVPTIDILEQLGIEASPDAGAASRALGDRGLAYLPLAVVSPGLAWLVSLRRILGVRNVAHTLAKLLRPVQGPSLLLSAYTHPEFGAMLAELFALRREAALLMRATEGEAVANTRRPQRIARWLDGIETTAVEGAERAEAELPALPAREAAATAAWVRAIQQGQEPLPAAIAAQRDAIVAAAARLEQAA</sequence>
<dbReference type="Gene3D" id="3.40.1030.10">
    <property type="entry name" value="Nucleoside phosphorylase/phosphoribosyltransferase catalytic domain"/>
    <property type="match status" value="1"/>
</dbReference>
<evidence type="ECO:0000259" key="5">
    <source>
        <dbReference type="Pfam" id="PF02885"/>
    </source>
</evidence>
<dbReference type="AlphaFoldDB" id="A0A4Q7NI81"/>
<evidence type="ECO:0000256" key="2">
    <source>
        <dbReference type="ARBA" id="ARBA00022679"/>
    </source>
</evidence>
<dbReference type="InterPro" id="IPR005940">
    <property type="entry name" value="Anthranilate_Pribosyl_Tfrase"/>
</dbReference>
<dbReference type="Pfam" id="PF02885">
    <property type="entry name" value="Glycos_trans_3N"/>
    <property type="match status" value="1"/>
</dbReference>
<dbReference type="SUPFAM" id="SSF47648">
    <property type="entry name" value="Nucleoside phosphorylase/phosphoribosyltransferase N-terminal domain"/>
    <property type="match status" value="1"/>
</dbReference>
<gene>
    <name evidence="6" type="ORF">EV675_0603</name>
</gene>
<keyword evidence="3" id="KW-0057">Aromatic amino acid biosynthesis</keyword>
<keyword evidence="7" id="KW-1185">Reference proteome</keyword>
<protein>
    <submittedName>
        <fullName evidence="6">Anthranilate phosphoribosyltransferase</fullName>
    </submittedName>
</protein>
<dbReference type="GO" id="GO:0004048">
    <property type="term" value="F:anthranilate phosphoribosyltransferase activity"/>
    <property type="evidence" value="ECO:0007669"/>
    <property type="project" value="InterPro"/>
</dbReference>
<evidence type="ECO:0000313" key="6">
    <source>
        <dbReference type="EMBL" id="RZS84586.1"/>
    </source>
</evidence>
<dbReference type="Gene3D" id="1.20.970.10">
    <property type="entry name" value="Transferase, Pyrimidine Nucleoside Phosphorylase, Chain C"/>
    <property type="match status" value="1"/>
</dbReference>
<dbReference type="PANTHER" id="PTHR43285">
    <property type="entry name" value="ANTHRANILATE PHOSPHORIBOSYLTRANSFERASE"/>
    <property type="match status" value="1"/>
</dbReference>
<dbReference type="GO" id="GO:0005829">
    <property type="term" value="C:cytosol"/>
    <property type="evidence" value="ECO:0007669"/>
    <property type="project" value="TreeGrafter"/>
</dbReference>
<dbReference type="InterPro" id="IPR035902">
    <property type="entry name" value="Nuc_phospho_transferase"/>
</dbReference>
<dbReference type="PANTHER" id="PTHR43285:SF4">
    <property type="entry name" value="TRANSFERASE"/>
    <property type="match status" value="1"/>
</dbReference>
<dbReference type="Proteomes" id="UP000292445">
    <property type="component" value="Unassembled WGS sequence"/>
</dbReference>
<name>A0A4Q7NI81_9BURK</name>
<dbReference type="InterPro" id="IPR036320">
    <property type="entry name" value="Glycosyl_Trfase_fam3_N_dom_sf"/>
</dbReference>
<evidence type="ECO:0000256" key="3">
    <source>
        <dbReference type="ARBA" id="ARBA00022822"/>
    </source>
</evidence>
<feature type="domain" description="Glycosyl transferase family 3" evidence="4">
    <location>
        <begin position="104"/>
        <end position="316"/>
    </location>
</feature>
<feature type="domain" description="Glycosyl transferase family 3 N-terminal" evidence="5">
    <location>
        <begin position="9"/>
        <end position="73"/>
    </location>
</feature>
<dbReference type="InterPro" id="IPR017459">
    <property type="entry name" value="Glycosyl_Trfase_fam3_N_dom"/>
</dbReference>
<evidence type="ECO:0000313" key="7">
    <source>
        <dbReference type="Proteomes" id="UP000292445"/>
    </source>
</evidence>
<dbReference type="Pfam" id="PF00591">
    <property type="entry name" value="Glycos_transf_3"/>
    <property type="match status" value="1"/>
</dbReference>
<dbReference type="OrthoDB" id="9768896at2"/>
<reference evidence="6 7" key="1">
    <citation type="submission" date="2019-02" db="EMBL/GenBank/DDBJ databases">
        <title>Genomic Encyclopedia of Type Strains, Phase IV (KMG-IV): sequencing the most valuable type-strain genomes for metagenomic binning, comparative biology and taxonomic classification.</title>
        <authorList>
            <person name="Goeker M."/>
        </authorList>
    </citation>
    <scope>NUCLEOTIDE SEQUENCE [LARGE SCALE GENOMIC DNA]</scope>
    <source>
        <strain evidence="6 7">K24</strain>
    </source>
</reference>
<dbReference type="EMBL" id="SGXC01000001">
    <property type="protein sequence ID" value="RZS84586.1"/>
    <property type="molecule type" value="Genomic_DNA"/>
</dbReference>
<evidence type="ECO:0000259" key="4">
    <source>
        <dbReference type="Pfam" id="PF00591"/>
    </source>
</evidence>
<comment type="caution">
    <text evidence="6">The sequence shown here is derived from an EMBL/GenBank/DDBJ whole genome shotgun (WGS) entry which is preliminary data.</text>
</comment>
<dbReference type="SUPFAM" id="SSF52418">
    <property type="entry name" value="Nucleoside phosphorylase/phosphoribosyltransferase catalytic domain"/>
    <property type="match status" value="1"/>
</dbReference>
<dbReference type="GO" id="GO:0000162">
    <property type="term" value="P:L-tryptophan biosynthetic process"/>
    <property type="evidence" value="ECO:0007669"/>
    <property type="project" value="UniProtKB-KW"/>
</dbReference>
<accession>A0A4Q7NI81</accession>
<keyword evidence="2 6" id="KW-0808">Transferase</keyword>
<organism evidence="6 7">
    <name type="scientific">Pigmentiphaga kullae</name>
    <dbReference type="NCBI Taxonomy" id="151784"/>
    <lineage>
        <taxon>Bacteria</taxon>
        <taxon>Pseudomonadati</taxon>
        <taxon>Pseudomonadota</taxon>
        <taxon>Betaproteobacteria</taxon>
        <taxon>Burkholderiales</taxon>
        <taxon>Alcaligenaceae</taxon>
        <taxon>Pigmentiphaga</taxon>
    </lineage>
</organism>
<dbReference type="NCBIfam" id="NF006005">
    <property type="entry name" value="PRK08136.1"/>
    <property type="match status" value="1"/>
</dbReference>
<proteinExistence type="predicted"/>
<keyword evidence="3" id="KW-0028">Amino-acid biosynthesis</keyword>
<keyword evidence="1 6" id="KW-0328">Glycosyltransferase</keyword>
<dbReference type="RefSeq" id="WP_130355937.1">
    <property type="nucleotide sequence ID" value="NZ_SGXC01000001.1"/>
</dbReference>
<evidence type="ECO:0000256" key="1">
    <source>
        <dbReference type="ARBA" id="ARBA00022676"/>
    </source>
</evidence>
<keyword evidence="3" id="KW-0822">Tryptophan biosynthesis</keyword>